<gene>
    <name evidence="2" type="ORF">H8S11_07100</name>
</gene>
<comment type="caution">
    <text evidence="2">The sequence shown here is derived from an EMBL/GenBank/DDBJ whole genome shotgun (WGS) entry which is preliminary data.</text>
</comment>
<reference evidence="2" key="1">
    <citation type="submission" date="2020-08" db="EMBL/GenBank/DDBJ databases">
        <title>Genome public.</title>
        <authorList>
            <person name="Liu C."/>
            <person name="Sun Q."/>
        </authorList>
    </citation>
    <scope>NUCLEOTIDE SEQUENCE</scope>
    <source>
        <strain evidence="2">NSJ-23</strain>
    </source>
</reference>
<dbReference type="Proteomes" id="UP000628736">
    <property type="component" value="Unassembled WGS sequence"/>
</dbReference>
<accession>A0A8J6IXW5</accession>
<keyword evidence="1" id="KW-0472">Membrane</keyword>
<proteinExistence type="predicted"/>
<keyword evidence="1" id="KW-0812">Transmembrane</keyword>
<dbReference type="AlphaFoldDB" id="A0A8J6IXW5"/>
<feature type="transmembrane region" description="Helical" evidence="1">
    <location>
        <begin position="134"/>
        <end position="150"/>
    </location>
</feature>
<feature type="transmembrane region" description="Helical" evidence="1">
    <location>
        <begin position="110"/>
        <end position="128"/>
    </location>
</feature>
<evidence type="ECO:0000313" key="2">
    <source>
        <dbReference type="EMBL" id="MBC5722575.1"/>
    </source>
</evidence>
<dbReference type="EMBL" id="JACOPO010000004">
    <property type="protein sequence ID" value="MBC5722575.1"/>
    <property type="molecule type" value="Genomic_DNA"/>
</dbReference>
<organism evidence="2 3">
    <name type="scientific">Flintibacter hominis</name>
    <dbReference type="NCBI Taxonomy" id="2763048"/>
    <lineage>
        <taxon>Bacteria</taxon>
        <taxon>Bacillati</taxon>
        <taxon>Bacillota</taxon>
        <taxon>Clostridia</taxon>
        <taxon>Eubacteriales</taxon>
        <taxon>Flintibacter</taxon>
    </lineage>
</organism>
<keyword evidence="3" id="KW-1185">Reference proteome</keyword>
<protein>
    <submittedName>
        <fullName evidence="2">Uncharacterized protein</fullName>
    </submittedName>
</protein>
<sequence length="197" mass="21659">MGNCTGGGWDTAIEAQDYVPGGGTPPKGRNSIFVDQSESIVSTIGTNYLQNFLSGGAVEKGVGVLTQKRFYYKGKNFSGAGKDTKSATEEGIVSIEDITFTKFTHFRHTGFLAFAVLLTVAALVLMVFPALPLSPIFFIAAVPFYILYFVKRESMFLVAFPGGGFAFDIRWYPISDIRDFQRQLHLLKAHSKEDCSE</sequence>
<name>A0A8J6IXW5_9FIRM</name>
<evidence type="ECO:0000313" key="3">
    <source>
        <dbReference type="Proteomes" id="UP000628736"/>
    </source>
</evidence>
<evidence type="ECO:0000256" key="1">
    <source>
        <dbReference type="SAM" id="Phobius"/>
    </source>
</evidence>
<keyword evidence="1" id="KW-1133">Transmembrane helix</keyword>
<dbReference type="RefSeq" id="WP_186852674.1">
    <property type="nucleotide sequence ID" value="NZ_JACOPO010000004.1"/>
</dbReference>